<accession>A0ABC8R0M5</accession>
<organism evidence="1 2">
    <name type="scientific">Ilex paraguariensis</name>
    <name type="common">yerba mate</name>
    <dbReference type="NCBI Taxonomy" id="185542"/>
    <lineage>
        <taxon>Eukaryota</taxon>
        <taxon>Viridiplantae</taxon>
        <taxon>Streptophyta</taxon>
        <taxon>Embryophyta</taxon>
        <taxon>Tracheophyta</taxon>
        <taxon>Spermatophyta</taxon>
        <taxon>Magnoliopsida</taxon>
        <taxon>eudicotyledons</taxon>
        <taxon>Gunneridae</taxon>
        <taxon>Pentapetalae</taxon>
        <taxon>asterids</taxon>
        <taxon>campanulids</taxon>
        <taxon>Aquifoliales</taxon>
        <taxon>Aquifoliaceae</taxon>
        <taxon>Ilex</taxon>
    </lineage>
</organism>
<name>A0ABC8R0M5_9AQUA</name>
<comment type="caution">
    <text evidence="1">The sequence shown here is derived from an EMBL/GenBank/DDBJ whole genome shotgun (WGS) entry which is preliminary data.</text>
</comment>
<dbReference type="AlphaFoldDB" id="A0ABC8R0M5"/>
<evidence type="ECO:0000313" key="2">
    <source>
        <dbReference type="Proteomes" id="UP001642360"/>
    </source>
</evidence>
<sequence>MHLKEKTAGMDMHVGHNTTMKNMLVREIMFAVQRGVVTCRMLFWNFVRDQNLMKCDVFLLGTQVYAWKVGLI</sequence>
<protein>
    <submittedName>
        <fullName evidence="1">Uncharacterized protein</fullName>
    </submittedName>
</protein>
<proteinExistence type="predicted"/>
<evidence type="ECO:0000313" key="1">
    <source>
        <dbReference type="EMBL" id="CAK9138368.1"/>
    </source>
</evidence>
<gene>
    <name evidence="1" type="ORF">ILEXP_LOCUS5705</name>
</gene>
<keyword evidence="2" id="KW-1185">Reference proteome</keyword>
<reference evidence="1 2" key="1">
    <citation type="submission" date="2024-02" db="EMBL/GenBank/DDBJ databases">
        <authorList>
            <person name="Vignale AGUSTIN F."/>
            <person name="Sosa J E."/>
            <person name="Modenutti C."/>
        </authorList>
    </citation>
    <scope>NUCLEOTIDE SEQUENCE [LARGE SCALE GENOMIC DNA]</scope>
</reference>
<dbReference type="EMBL" id="CAUOFW020000882">
    <property type="protein sequence ID" value="CAK9138368.1"/>
    <property type="molecule type" value="Genomic_DNA"/>
</dbReference>
<dbReference type="Proteomes" id="UP001642360">
    <property type="component" value="Unassembled WGS sequence"/>
</dbReference>